<dbReference type="InterPro" id="IPR036188">
    <property type="entry name" value="FAD/NAD-bd_sf"/>
</dbReference>
<evidence type="ECO:0000259" key="1">
    <source>
        <dbReference type="Pfam" id="PF01593"/>
    </source>
</evidence>
<dbReference type="PANTHER" id="PTHR43675">
    <property type="entry name" value="ARSENITE METHYLTRANSFERASE"/>
    <property type="match status" value="1"/>
</dbReference>
<dbReference type="Pfam" id="PF02353">
    <property type="entry name" value="CMAS"/>
    <property type="match status" value="1"/>
</dbReference>
<evidence type="ECO:0000313" key="2">
    <source>
        <dbReference type="EMBL" id="GBG62545.1"/>
    </source>
</evidence>
<dbReference type="SUPFAM" id="SSF51905">
    <property type="entry name" value="FAD/NAD(P)-binding domain"/>
    <property type="match status" value="1"/>
</dbReference>
<dbReference type="Pfam" id="PF01593">
    <property type="entry name" value="Amino_oxidase"/>
    <property type="match status" value="1"/>
</dbReference>
<dbReference type="OMA" id="RSHCYVK"/>
<dbReference type="EMBL" id="BFEA01000030">
    <property type="protein sequence ID" value="GBG62545.1"/>
    <property type="molecule type" value="Genomic_DNA"/>
</dbReference>
<name>A0A388JXN3_CHABU</name>
<evidence type="ECO:0000313" key="3">
    <source>
        <dbReference type="Proteomes" id="UP000265515"/>
    </source>
</evidence>
<dbReference type="AlphaFoldDB" id="A0A388JXN3"/>
<dbReference type="OrthoDB" id="5977668at2759"/>
<dbReference type="InterPro" id="IPR026669">
    <property type="entry name" value="Arsenite_MeTrfase-like"/>
</dbReference>
<accession>A0A388JXN3</accession>
<proteinExistence type="predicted"/>
<dbReference type="InterPro" id="IPR002937">
    <property type="entry name" value="Amino_oxidase"/>
</dbReference>
<organism evidence="2 3">
    <name type="scientific">Chara braunii</name>
    <name type="common">Braun's stonewort</name>
    <dbReference type="NCBI Taxonomy" id="69332"/>
    <lineage>
        <taxon>Eukaryota</taxon>
        <taxon>Viridiplantae</taxon>
        <taxon>Streptophyta</taxon>
        <taxon>Charophyceae</taxon>
        <taxon>Charales</taxon>
        <taxon>Characeae</taxon>
        <taxon>Chara</taxon>
    </lineage>
</organism>
<dbReference type="PANTHER" id="PTHR43675:SF30">
    <property type="entry name" value="CYCLOPROPANE-FATTY-ACYL-PHOSPHOLIPID SYNTHASE"/>
    <property type="match status" value="1"/>
</dbReference>
<keyword evidence="3" id="KW-1185">Reference proteome</keyword>
<dbReference type="STRING" id="69332.A0A388JXN3"/>
<sequence>MGTNAGPEIANLTLYWDEAQYVDNLQRVDPSAARRYAFTYRFIDDVLTFDCLPPSSAHYGLEWKETTATDGSCTFLGAKLQTRADGSLRLSVFDKTVAWDFPVIRYPSATSNIPSHQPAGVFTGQFTRFEQICDNWRDFKTAATMLVRRLLSRGHAPSTLACGWTCYIRARQRRHPIHVAIVGSGVSGLSAAWEIVKAGHEVVLYEKDNHVGGHAWTLNVDGIAVDVGFMVFNRVTYPNLVKFFEELPVEMEQSDMSFAVSLDGGRGCEWGSAGIGAFLAQKSNVVNPPFLFMIREMLRFERNVLEFLKREEGKEAGMAENSDTLGHFLNSHGYSQKFRQCYLIPVCASIWSCSVQTVLDFSAMEVFRFLRNHHMLQLLGRPQWLTLKGRSKTYVNKVVQMMEIHGSQVRTKCGIVSVKPNNSSSGVEITDVEGRKENLGETGRPVLVTLNPEKTPQHLVSSWKMEHPIPTAGAAKAGRELKAIQGSRGVWFCGAYLGYGFHEDGFKAGQSAAMDLLGKPFQSLPLVKQFVPSYLESFAKWVVLQFLKDFIKVGHFELLEAGGSVMSFGEPVTGINPDIKITPLRCSVRVIRPAFYWKVATRADLGIADAYVDGDFTCVGDMLDLLLVLIANRDRVRAPGKVERSTRPWWKPPLLTAWLGSAMAYFRHMTRNNTLTMARQNIVAHYDLSNDMFKLFLDETMTYSCAIFKDPSESLKTAQLRKLHALIDKARIKPHHRVLEIGFGWGSLSMEIVRRAGCHVTGITLSRRQLELAEKRVRAAGLQDKIDFKLVDYRNLPGIGCFDRILSCEMLEAVGHEYYGTFFQNCDRLLAPNGLLVVQVISTPEERYEEYRKSSDFIKEYIFPGSTCPSLTALVSAMEASSSFSLEHVENIGTHYATTLLRWRENFMSHKREIKDLGFSDAFIRTWDYYFTYCAAGFQTRTLGDLQLVFSRPGNVEALGLPGVL</sequence>
<dbReference type="CDD" id="cd02440">
    <property type="entry name" value="AdoMet_MTases"/>
    <property type="match status" value="1"/>
</dbReference>
<comment type="caution">
    <text evidence="2">The sequence shown here is derived from an EMBL/GenBank/DDBJ whole genome shotgun (WGS) entry which is preliminary data.</text>
</comment>
<reference evidence="2 3" key="1">
    <citation type="journal article" date="2018" name="Cell">
        <title>The Chara Genome: Secondary Complexity and Implications for Plant Terrestrialization.</title>
        <authorList>
            <person name="Nishiyama T."/>
            <person name="Sakayama H."/>
            <person name="Vries J.D."/>
            <person name="Buschmann H."/>
            <person name="Saint-Marcoux D."/>
            <person name="Ullrich K.K."/>
            <person name="Haas F.B."/>
            <person name="Vanderstraeten L."/>
            <person name="Becker D."/>
            <person name="Lang D."/>
            <person name="Vosolsobe S."/>
            <person name="Rombauts S."/>
            <person name="Wilhelmsson P.K.I."/>
            <person name="Janitza P."/>
            <person name="Kern R."/>
            <person name="Heyl A."/>
            <person name="Rumpler F."/>
            <person name="Villalobos L.I.A.C."/>
            <person name="Clay J.M."/>
            <person name="Skokan R."/>
            <person name="Toyoda A."/>
            <person name="Suzuki Y."/>
            <person name="Kagoshima H."/>
            <person name="Schijlen E."/>
            <person name="Tajeshwar N."/>
            <person name="Catarino B."/>
            <person name="Hetherington A.J."/>
            <person name="Saltykova A."/>
            <person name="Bonnot C."/>
            <person name="Breuninger H."/>
            <person name="Symeonidi A."/>
            <person name="Radhakrishnan G.V."/>
            <person name="Van Nieuwerburgh F."/>
            <person name="Deforce D."/>
            <person name="Chang C."/>
            <person name="Karol K.G."/>
            <person name="Hedrich R."/>
            <person name="Ulvskov P."/>
            <person name="Glockner G."/>
            <person name="Delwiche C.F."/>
            <person name="Petrasek J."/>
            <person name="Van de Peer Y."/>
            <person name="Friml J."/>
            <person name="Beilby M."/>
            <person name="Dolan L."/>
            <person name="Kohara Y."/>
            <person name="Sugano S."/>
            <person name="Fujiyama A."/>
            <person name="Delaux P.-M."/>
            <person name="Quint M."/>
            <person name="TheiBen G."/>
            <person name="Hagemann M."/>
            <person name="Harholt J."/>
            <person name="Dunand C."/>
            <person name="Zachgo S."/>
            <person name="Langdale J."/>
            <person name="Maumus F."/>
            <person name="Straeten D.V.D."/>
            <person name="Gould S.B."/>
            <person name="Rensing S.A."/>
        </authorList>
    </citation>
    <scope>NUCLEOTIDE SEQUENCE [LARGE SCALE GENOMIC DNA]</scope>
    <source>
        <strain evidence="2 3">S276</strain>
    </source>
</reference>
<dbReference type="Proteomes" id="UP000265515">
    <property type="component" value="Unassembled WGS sequence"/>
</dbReference>
<protein>
    <recommendedName>
        <fullName evidence="1">Amine oxidase domain-containing protein</fullName>
    </recommendedName>
</protein>
<dbReference type="Gene3D" id="3.50.50.60">
    <property type="entry name" value="FAD/NAD(P)-binding domain"/>
    <property type="match status" value="1"/>
</dbReference>
<feature type="domain" description="Amine oxidase" evidence="1">
    <location>
        <begin position="186"/>
        <end position="458"/>
    </location>
</feature>
<gene>
    <name evidence="2" type="ORF">CBR_g31184</name>
</gene>
<dbReference type="PRINTS" id="PR00419">
    <property type="entry name" value="ADXRDTASE"/>
</dbReference>
<dbReference type="SUPFAM" id="SSF53335">
    <property type="entry name" value="S-adenosyl-L-methionine-dependent methyltransferases"/>
    <property type="match status" value="1"/>
</dbReference>
<dbReference type="Gene3D" id="3.40.50.150">
    <property type="entry name" value="Vaccinia Virus protein VP39"/>
    <property type="match status" value="1"/>
</dbReference>
<dbReference type="GO" id="GO:0016491">
    <property type="term" value="F:oxidoreductase activity"/>
    <property type="evidence" value="ECO:0007669"/>
    <property type="project" value="InterPro"/>
</dbReference>
<dbReference type="Gramene" id="GBG62545">
    <property type="protein sequence ID" value="GBG62545"/>
    <property type="gene ID" value="CBR_g31184"/>
</dbReference>
<dbReference type="InterPro" id="IPR029063">
    <property type="entry name" value="SAM-dependent_MTases_sf"/>
</dbReference>
<dbReference type="GO" id="GO:0008168">
    <property type="term" value="F:methyltransferase activity"/>
    <property type="evidence" value="ECO:0007669"/>
    <property type="project" value="TreeGrafter"/>
</dbReference>